<dbReference type="GO" id="GO:0005730">
    <property type="term" value="C:nucleolus"/>
    <property type="evidence" value="ECO:0007669"/>
    <property type="project" value="UniProtKB-SubCell"/>
</dbReference>
<dbReference type="GO" id="GO:0000447">
    <property type="term" value="P:endonucleolytic cleavage in ITS1 to separate SSU-rRNA from 5.8S rRNA and LSU-rRNA from tricistronic rRNA transcript (SSU-rRNA, 5.8S rRNA, LSU-rRNA)"/>
    <property type="evidence" value="ECO:0007669"/>
    <property type="project" value="TreeGrafter"/>
</dbReference>
<comment type="similarity">
    <text evidence="2">Belongs to the ESF2/ABP1 family.</text>
</comment>
<dbReference type="InterPro" id="IPR035979">
    <property type="entry name" value="RBD_domain_sf"/>
</dbReference>
<name>A0A836F257_9HYME</name>
<dbReference type="EMBL" id="JAANIB010007425">
    <property type="protein sequence ID" value="KAG5326068.1"/>
    <property type="molecule type" value="Genomic_DNA"/>
</dbReference>
<gene>
    <name evidence="7" type="primary">Esf2</name>
    <name evidence="7" type="ORF">G6Z77_0004246</name>
</gene>
<evidence type="ECO:0000256" key="4">
    <source>
        <dbReference type="ARBA" id="ARBA00022884"/>
    </source>
</evidence>
<accession>A0A836F257</accession>
<dbReference type="PANTHER" id="PTHR12311">
    <property type="entry name" value="ACTIVATOR OF BASAL TRANSCRIPTION 1"/>
    <property type="match status" value="1"/>
</dbReference>
<dbReference type="CDD" id="cd12263">
    <property type="entry name" value="RRM_ABT1_like"/>
    <property type="match status" value="1"/>
</dbReference>
<evidence type="ECO:0000256" key="3">
    <source>
        <dbReference type="ARBA" id="ARBA00020737"/>
    </source>
</evidence>
<evidence type="ECO:0000256" key="1">
    <source>
        <dbReference type="ARBA" id="ARBA00004604"/>
    </source>
</evidence>
<feature type="non-terminal residue" evidence="7">
    <location>
        <position position="201"/>
    </location>
</feature>
<evidence type="ECO:0000256" key="2">
    <source>
        <dbReference type="ARBA" id="ARBA00005819"/>
    </source>
</evidence>
<dbReference type="Proteomes" id="UP000670152">
    <property type="component" value="Unassembled WGS sequence"/>
</dbReference>
<organism evidence="7 8">
    <name type="scientific">Acromyrmex heyeri</name>
    <dbReference type="NCBI Taxonomy" id="230685"/>
    <lineage>
        <taxon>Eukaryota</taxon>
        <taxon>Metazoa</taxon>
        <taxon>Ecdysozoa</taxon>
        <taxon>Arthropoda</taxon>
        <taxon>Hexapoda</taxon>
        <taxon>Insecta</taxon>
        <taxon>Pterygota</taxon>
        <taxon>Neoptera</taxon>
        <taxon>Endopterygota</taxon>
        <taxon>Hymenoptera</taxon>
        <taxon>Apocrita</taxon>
        <taxon>Aculeata</taxon>
        <taxon>Formicoidea</taxon>
        <taxon>Formicidae</taxon>
        <taxon>Myrmicinae</taxon>
        <taxon>Acromyrmex</taxon>
    </lineage>
</organism>
<keyword evidence="8" id="KW-1185">Reference proteome</keyword>
<reference evidence="7 8" key="1">
    <citation type="submission" date="2020-02" db="EMBL/GenBank/DDBJ databases">
        <title>Relaxed selection underlies rapid genomic changes in the transitions from sociality to social parasitism in ants.</title>
        <authorList>
            <person name="Bi X."/>
        </authorList>
    </citation>
    <scope>NUCLEOTIDE SEQUENCE [LARGE SCALE GENOMIC DNA]</scope>
    <source>
        <strain evidence="7">BGI-DK2014b</strain>
        <tissue evidence="7">Whole body</tissue>
    </source>
</reference>
<evidence type="ECO:0000256" key="6">
    <source>
        <dbReference type="SAM" id="MobiDB-lite"/>
    </source>
</evidence>
<dbReference type="GO" id="GO:0003723">
    <property type="term" value="F:RNA binding"/>
    <property type="evidence" value="ECO:0007669"/>
    <property type="project" value="UniProtKB-KW"/>
</dbReference>
<dbReference type="GO" id="GO:0000480">
    <property type="term" value="P:endonucleolytic cleavage in 5'-ETS of tricistronic rRNA transcript (SSU-rRNA, 5.8S rRNA, LSU-rRNA)"/>
    <property type="evidence" value="ECO:0007669"/>
    <property type="project" value="TreeGrafter"/>
</dbReference>
<dbReference type="GO" id="GO:0000472">
    <property type="term" value="P:endonucleolytic cleavage to generate mature 5'-end of SSU-rRNA from (SSU-rRNA, 5.8S rRNA, LSU-rRNA)"/>
    <property type="evidence" value="ECO:0007669"/>
    <property type="project" value="TreeGrafter"/>
</dbReference>
<keyword evidence="5" id="KW-0539">Nucleus</keyword>
<dbReference type="AlphaFoldDB" id="A0A836F257"/>
<dbReference type="SUPFAM" id="SSF54928">
    <property type="entry name" value="RNA-binding domain, RBD"/>
    <property type="match status" value="1"/>
</dbReference>
<comment type="subcellular location">
    <subcellularLocation>
        <location evidence="1">Nucleus</location>
        <location evidence="1">Nucleolus</location>
    </subcellularLocation>
</comment>
<dbReference type="InterPro" id="IPR034353">
    <property type="entry name" value="ABT1/ESF2_RRM"/>
</dbReference>
<sequence length="201" mass="23890">MVQENSNESNEDNHAMDYDADESAQIQKKIEKKGKNVKRGIIYLSTIPKYMNITMIREMFSAYGKVGRVYLQLVDNETQSVKHKKKTKKVIKHFTEGWIEFESKKVAKFVAETLNNTQVSTRKKSKFYDIMWNIKYLPREINFFSYNVDRSKKLRRKHEQGEETTFELPEVKQRDTDNEIRNRKANTQVEDRTEFLKSIFG</sequence>
<evidence type="ECO:0000256" key="5">
    <source>
        <dbReference type="ARBA" id="ARBA00023242"/>
    </source>
</evidence>
<keyword evidence="4" id="KW-0694">RNA-binding</keyword>
<dbReference type="PANTHER" id="PTHR12311:SF7">
    <property type="entry name" value="ACTIVATOR OF BASAL TRANSCRIPTION 1"/>
    <property type="match status" value="1"/>
</dbReference>
<dbReference type="Gene3D" id="3.30.70.330">
    <property type="match status" value="1"/>
</dbReference>
<feature type="region of interest" description="Disordered" evidence="6">
    <location>
        <begin position="158"/>
        <end position="181"/>
    </location>
</feature>
<evidence type="ECO:0000313" key="7">
    <source>
        <dbReference type="EMBL" id="KAG5326068.1"/>
    </source>
</evidence>
<dbReference type="InterPro" id="IPR012677">
    <property type="entry name" value="Nucleotide-bd_a/b_plait_sf"/>
</dbReference>
<feature type="compositionally biased region" description="Basic and acidic residues" evidence="6">
    <location>
        <begin position="169"/>
        <end position="181"/>
    </location>
</feature>
<dbReference type="OrthoDB" id="287393at2759"/>
<evidence type="ECO:0000313" key="8">
    <source>
        <dbReference type="Proteomes" id="UP000670152"/>
    </source>
</evidence>
<protein>
    <recommendedName>
        <fullName evidence="3">Activator of basal transcription 1</fullName>
    </recommendedName>
</protein>
<dbReference type="GO" id="GO:0034462">
    <property type="term" value="P:small-subunit processome assembly"/>
    <property type="evidence" value="ECO:0007669"/>
    <property type="project" value="TreeGrafter"/>
</dbReference>
<feature type="non-terminal residue" evidence="7">
    <location>
        <position position="1"/>
    </location>
</feature>
<proteinExistence type="inferred from homology"/>
<dbReference type="InterPro" id="IPR039119">
    <property type="entry name" value="ABT1/Esf2"/>
</dbReference>
<comment type="caution">
    <text evidence="7">The sequence shown here is derived from an EMBL/GenBank/DDBJ whole genome shotgun (WGS) entry which is preliminary data.</text>
</comment>